<dbReference type="Gene3D" id="3.90.25.10">
    <property type="entry name" value="UDP-galactose 4-epimerase, domain 1"/>
    <property type="match status" value="1"/>
</dbReference>
<dbReference type="PANTHER" id="PTHR43162:SF1">
    <property type="entry name" value="PRESTALK A DIFFERENTIATION PROTEIN A"/>
    <property type="match status" value="1"/>
</dbReference>
<dbReference type="AlphaFoldDB" id="A0A1X2ITN9"/>
<evidence type="ECO:0000259" key="1">
    <source>
        <dbReference type="Pfam" id="PF13460"/>
    </source>
</evidence>
<dbReference type="Proteomes" id="UP000193560">
    <property type="component" value="Unassembled WGS sequence"/>
</dbReference>
<name>A0A1X2ITN9_9FUNG</name>
<evidence type="ECO:0000313" key="2">
    <source>
        <dbReference type="EMBL" id="ORZ22122.1"/>
    </source>
</evidence>
<evidence type="ECO:0000313" key="3">
    <source>
        <dbReference type="Proteomes" id="UP000193560"/>
    </source>
</evidence>
<dbReference type="InterPro" id="IPR036291">
    <property type="entry name" value="NAD(P)-bd_dom_sf"/>
</dbReference>
<dbReference type="InterPro" id="IPR051604">
    <property type="entry name" value="Ergot_Alk_Oxidoreductase"/>
</dbReference>
<sequence>MLLITEADQYMGYAIASHLGRIPHLRSSMRLLCKNKKVCLNFQNKGMDVCVVDYTHPHHISVALRGVDHIIIAVGYDADRVAMAKNLIQMANQSGIQSITLISHVGAVSSLQQHPTLQHYGDIEQMVVDSDCPWTILRAEWVHQYFHLWAPLVEKHGCVPLPITEDAELCPIDITDICKVIEHLVVEEKNEQGAGKLQWKAELDEQHHGQIYTLTGSQPTNPKALVQMLAQATGYKKMEYRGTRPMDLAYYLQDLKHDIWFDARLKQENARIYQDDLLGFNYRSKVLVAPTNTQIQTMIEYFDWVKTTSSSIIVPHAPMITSLPCRPLRKFFQENANLFKPRV</sequence>
<organism evidence="2 3">
    <name type="scientific">Absidia repens</name>
    <dbReference type="NCBI Taxonomy" id="90262"/>
    <lineage>
        <taxon>Eukaryota</taxon>
        <taxon>Fungi</taxon>
        <taxon>Fungi incertae sedis</taxon>
        <taxon>Mucoromycota</taxon>
        <taxon>Mucoromycotina</taxon>
        <taxon>Mucoromycetes</taxon>
        <taxon>Mucorales</taxon>
        <taxon>Cunninghamellaceae</taxon>
        <taxon>Absidia</taxon>
    </lineage>
</organism>
<comment type="caution">
    <text evidence="2">The sequence shown here is derived from an EMBL/GenBank/DDBJ whole genome shotgun (WGS) entry which is preliminary data.</text>
</comment>
<gene>
    <name evidence="2" type="ORF">BCR42DRAFT_367797</name>
</gene>
<dbReference type="Gene3D" id="3.40.50.720">
    <property type="entry name" value="NAD(P)-binding Rossmann-like Domain"/>
    <property type="match status" value="1"/>
</dbReference>
<reference evidence="2 3" key="1">
    <citation type="submission" date="2016-07" db="EMBL/GenBank/DDBJ databases">
        <title>Pervasive Adenine N6-methylation of Active Genes in Fungi.</title>
        <authorList>
            <consortium name="DOE Joint Genome Institute"/>
            <person name="Mondo S.J."/>
            <person name="Dannebaum R.O."/>
            <person name="Kuo R.C."/>
            <person name="Labutti K."/>
            <person name="Haridas S."/>
            <person name="Kuo A."/>
            <person name="Salamov A."/>
            <person name="Ahrendt S.R."/>
            <person name="Lipzen A."/>
            <person name="Sullivan W."/>
            <person name="Andreopoulos W.B."/>
            <person name="Clum A."/>
            <person name="Lindquist E."/>
            <person name="Daum C."/>
            <person name="Ramamoorthy G.K."/>
            <person name="Gryganskyi A."/>
            <person name="Culley D."/>
            <person name="Magnuson J.K."/>
            <person name="James T.Y."/>
            <person name="O'Malley M.A."/>
            <person name="Stajich J.E."/>
            <person name="Spatafora J.W."/>
            <person name="Visel A."/>
            <person name="Grigoriev I.V."/>
        </authorList>
    </citation>
    <scope>NUCLEOTIDE SEQUENCE [LARGE SCALE GENOMIC DNA]</scope>
    <source>
        <strain evidence="2 3">NRRL 1336</strain>
    </source>
</reference>
<dbReference type="InterPro" id="IPR016040">
    <property type="entry name" value="NAD(P)-bd_dom"/>
</dbReference>
<feature type="domain" description="NAD(P)-binding" evidence="1">
    <location>
        <begin position="30"/>
        <end position="142"/>
    </location>
</feature>
<dbReference type="OrthoDB" id="10254221at2759"/>
<dbReference type="PANTHER" id="PTHR43162">
    <property type="match status" value="1"/>
</dbReference>
<accession>A0A1X2ITN9</accession>
<dbReference type="EMBL" id="MCGE01000004">
    <property type="protein sequence ID" value="ORZ22122.1"/>
    <property type="molecule type" value="Genomic_DNA"/>
</dbReference>
<dbReference type="STRING" id="90262.A0A1X2ITN9"/>
<dbReference type="Pfam" id="PF13460">
    <property type="entry name" value="NAD_binding_10"/>
    <property type="match status" value="1"/>
</dbReference>
<protein>
    <recommendedName>
        <fullName evidence="1">NAD(P)-binding domain-containing protein</fullName>
    </recommendedName>
</protein>
<proteinExistence type="predicted"/>
<dbReference type="SUPFAM" id="SSF51735">
    <property type="entry name" value="NAD(P)-binding Rossmann-fold domains"/>
    <property type="match status" value="1"/>
</dbReference>
<keyword evidence="3" id="KW-1185">Reference proteome</keyword>